<evidence type="ECO:0000313" key="2">
    <source>
        <dbReference type="Proteomes" id="UP001493487"/>
    </source>
</evidence>
<name>A0ABV1KLF2_9BACL</name>
<dbReference type="RefSeq" id="WP_232182912.1">
    <property type="nucleotide sequence ID" value="NZ_JAIOAP010000001.1"/>
</dbReference>
<dbReference type="SUPFAM" id="SSF48208">
    <property type="entry name" value="Six-hairpin glycosidases"/>
    <property type="match status" value="2"/>
</dbReference>
<organism evidence="1 2">
    <name type="scientific">Cohnella silvisoli</name>
    <dbReference type="NCBI Taxonomy" id="2873699"/>
    <lineage>
        <taxon>Bacteria</taxon>
        <taxon>Bacillati</taxon>
        <taxon>Bacillota</taxon>
        <taxon>Bacilli</taxon>
        <taxon>Bacillales</taxon>
        <taxon>Paenibacillaceae</taxon>
        <taxon>Cohnella</taxon>
    </lineage>
</organism>
<dbReference type="Proteomes" id="UP001493487">
    <property type="component" value="Unassembled WGS sequence"/>
</dbReference>
<proteinExistence type="predicted"/>
<sequence>MCHIFELVALDKDFKPFIGTLTCDWLGNARPDIQVSYPSAGMAKVRIRFTLDEEVQQDDWRVEIRPVILPTFHWSPHLTPTSEHVIDQHSFRSPALIVHDGAKLLSIVPDLDVLADNKGEVMSGRSSDPRWYMDMDAPNNRLALGMCGTSVKEHVLYFREPGARFPRGQVEFGFYLFVSEDPASIANPWRDLLRLMWKGWGSPLLAQGQPISGELDSYVDRAYHWAFQDWRDVVWQEFELDGKRVGAPVFIVNVTQSPNYPGVPSEREVRSIWNQAWFSSLRSAHGLFRYGRLIKNEDYVEKAHLMKELALSAPQTNGFFPSVIATEMEQVELDGKVYNRSKGWSTLYWGNSDRNPFHLNIREAPLHVLDMSWTALLMLRWHDELERDERLLDYARRYADSLLALQDERGFFPGWIDEKSFKPCGVLDDSPETSLSVTFLLKLYELTADPLYADAAYKAMDAVCTEIVPEGRWEDFETYWSCSRWMQVESLGNKIVRNNMHKQCNFSMFWTAEALLACYRLTGREDYLNIGRRCLDELLMTQATWQPPYIYVPALGGFGVMNADGEWNDARQSLFAELIVAYGFELNEDEYKERGLAAMRASFTMMYCPENESVKERWEKAWPFLNEKDYGFMMENYGHGGRTHPVEDPMGEFTIFDWGNGAAAEGYLRLLDRFGKEFVAGQYPK</sequence>
<accession>A0ABV1KLF2</accession>
<dbReference type="Gene3D" id="1.50.10.20">
    <property type="match status" value="1"/>
</dbReference>
<dbReference type="EMBL" id="JASKHM010000001">
    <property type="protein sequence ID" value="MEQ4480951.1"/>
    <property type="molecule type" value="Genomic_DNA"/>
</dbReference>
<comment type="caution">
    <text evidence="1">The sequence shown here is derived from an EMBL/GenBank/DDBJ whole genome shotgun (WGS) entry which is preliminary data.</text>
</comment>
<gene>
    <name evidence="1" type="ORF">QJS35_00940</name>
</gene>
<evidence type="ECO:0000313" key="1">
    <source>
        <dbReference type="EMBL" id="MEQ4480951.1"/>
    </source>
</evidence>
<dbReference type="InterPro" id="IPR008928">
    <property type="entry name" value="6-hairpin_glycosidase_sf"/>
</dbReference>
<keyword evidence="2" id="KW-1185">Reference proteome</keyword>
<protein>
    <submittedName>
        <fullName evidence="1">Uncharacterized protein</fullName>
    </submittedName>
</protein>
<reference evidence="1 2" key="1">
    <citation type="journal article" date="2023" name="Genome Announc.">
        <title>Pan-Genome Analyses of the Genus Cohnella and Proposal of the Novel Species Cohnella silvisoli sp. nov., Isolated from Forest Soil.</title>
        <authorList>
            <person name="Wang C."/>
            <person name="Mao L."/>
            <person name="Bao G."/>
            <person name="Zhu H."/>
        </authorList>
    </citation>
    <scope>NUCLEOTIDE SEQUENCE [LARGE SCALE GENOMIC DNA]</scope>
    <source>
        <strain evidence="1 2">NL03-T5-1</strain>
    </source>
</reference>